<dbReference type="GO" id="GO:0015379">
    <property type="term" value="F:potassium:chloride symporter activity"/>
    <property type="evidence" value="ECO:0007669"/>
    <property type="project" value="InterPro"/>
</dbReference>
<dbReference type="InterPro" id="IPR004772">
    <property type="entry name" value="TrkH"/>
</dbReference>
<feature type="transmembrane region" description="Helical" evidence="12">
    <location>
        <begin position="12"/>
        <end position="36"/>
    </location>
</feature>
<keyword evidence="8" id="KW-0630">Potassium</keyword>
<dbReference type="RefSeq" id="WP_149782376.1">
    <property type="nucleotide sequence ID" value="NZ_FMZP01000017.1"/>
</dbReference>
<dbReference type="PANTHER" id="PTHR32024:SF2">
    <property type="entry name" value="TRK SYSTEM POTASSIUM UPTAKE PROTEIN TRKG-RELATED"/>
    <property type="match status" value="1"/>
</dbReference>
<evidence type="ECO:0000256" key="4">
    <source>
        <dbReference type="ARBA" id="ARBA00022475"/>
    </source>
</evidence>
<evidence type="ECO:0000256" key="5">
    <source>
        <dbReference type="ARBA" id="ARBA00022519"/>
    </source>
</evidence>
<evidence type="ECO:0000256" key="10">
    <source>
        <dbReference type="ARBA" id="ARBA00023065"/>
    </source>
</evidence>
<reference evidence="13 14" key="1">
    <citation type="submission" date="2016-10" db="EMBL/GenBank/DDBJ databases">
        <authorList>
            <person name="Varghese N."/>
            <person name="Submissions S."/>
        </authorList>
    </citation>
    <scope>NUCLEOTIDE SEQUENCE [LARGE SCALE GENOMIC DNA]</scope>
    <source>
        <strain evidence="13 14">CDM_1</strain>
    </source>
</reference>
<keyword evidence="10" id="KW-0406">Ion transport</keyword>
<keyword evidence="7 12" id="KW-0812">Transmembrane</keyword>
<evidence type="ECO:0000256" key="9">
    <source>
        <dbReference type="ARBA" id="ARBA00022989"/>
    </source>
</evidence>
<organism evidence="13 14">
    <name type="scientific">Natrinema hispanicum</name>
    <dbReference type="NCBI Taxonomy" id="392421"/>
    <lineage>
        <taxon>Archaea</taxon>
        <taxon>Methanobacteriati</taxon>
        <taxon>Methanobacteriota</taxon>
        <taxon>Stenosarchaea group</taxon>
        <taxon>Halobacteria</taxon>
        <taxon>Halobacteriales</taxon>
        <taxon>Natrialbaceae</taxon>
        <taxon>Natrinema</taxon>
    </lineage>
</organism>
<evidence type="ECO:0000256" key="1">
    <source>
        <dbReference type="ARBA" id="ARBA00004429"/>
    </source>
</evidence>
<dbReference type="AlphaFoldDB" id="A0A1G6TK76"/>
<feature type="transmembrane region" description="Helical" evidence="12">
    <location>
        <begin position="488"/>
        <end position="513"/>
    </location>
</feature>
<comment type="subcellular location">
    <subcellularLocation>
        <location evidence="1">Cell inner membrane</location>
        <topology evidence="1">Multi-pass membrane protein</topology>
    </subcellularLocation>
</comment>
<keyword evidence="9 12" id="KW-1133">Transmembrane helix</keyword>
<evidence type="ECO:0000256" key="3">
    <source>
        <dbReference type="ARBA" id="ARBA00022448"/>
    </source>
</evidence>
<protein>
    <submittedName>
        <fullName evidence="13">Trk system potassium uptake protein TrkH</fullName>
    </submittedName>
</protein>
<evidence type="ECO:0000256" key="8">
    <source>
        <dbReference type="ARBA" id="ARBA00022958"/>
    </source>
</evidence>
<feature type="transmembrane region" description="Helical" evidence="12">
    <location>
        <begin position="139"/>
        <end position="159"/>
    </location>
</feature>
<dbReference type="Proteomes" id="UP000324021">
    <property type="component" value="Unassembled WGS sequence"/>
</dbReference>
<dbReference type="GO" id="GO:0005886">
    <property type="term" value="C:plasma membrane"/>
    <property type="evidence" value="ECO:0007669"/>
    <property type="project" value="UniProtKB-SubCell"/>
</dbReference>
<feature type="transmembrane region" description="Helical" evidence="12">
    <location>
        <begin position="357"/>
        <end position="382"/>
    </location>
</feature>
<feature type="transmembrane region" description="Helical" evidence="12">
    <location>
        <begin position="189"/>
        <end position="208"/>
    </location>
</feature>
<keyword evidence="6" id="KW-0633">Potassium transport</keyword>
<evidence type="ECO:0000256" key="12">
    <source>
        <dbReference type="SAM" id="Phobius"/>
    </source>
</evidence>
<name>A0A1G6TK76_9EURY</name>
<keyword evidence="11 12" id="KW-0472">Membrane</keyword>
<keyword evidence="4" id="KW-1003">Cell membrane</keyword>
<dbReference type="InterPro" id="IPR003445">
    <property type="entry name" value="Cat_transpt"/>
</dbReference>
<comment type="similarity">
    <text evidence="2">Belongs to the TrkH potassium transport family.</text>
</comment>
<keyword evidence="5" id="KW-0997">Cell inner membrane</keyword>
<feature type="transmembrane region" description="Helical" evidence="12">
    <location>
        <begin position="42"/>
        <end position="61"/>
    </location>
</feature>
<proteinExistence type="inferred from homology"/>
<evidence type="ECO:0000256" key="11">
    <source>
        <dbReference type="ARBA" id="ARBA00023136"/>
    </source>
</evidence>
<evidence type="ECO:0000256" key="7">
    <source>
        <dbReference type="ARBA" id="ARBA00022692"/>
    </source>
</evidence>
<accession>A0A1G6TK76</accession>
<evidence type="ECO:0000313" key="14">
    <source>
        <dbReference type="Proteomes" id="UP000324021"/>
    </source>
</evidence>
<gene>
    <name evidence="13" type="ORF">SAMN05192552_101764</name>
</gene>
<feature type="transmembrane region" description="Helical" evidence="12">
    <location>
        <begin position="287"/>
        <end position="309"/>
    </location>
</feature>
<feature type="transmembrane region" description="Helical" evidence="12">
    <location>
        <begin position="420"/>
        <end position="440"/>
    </location>
</feature>
<evidence type="ECO:0000256" key="6">
    <source>
        <dbReference type="ARBA" id="ARBA00022538"/>
    </source>
</evidence>
<evidence type="ECO:0000313" key="13">
    <source>
        <dbReference type="EMBL" id="SDD28725.1"/>
    </source>
</evidence>
<dbReference type="EMBL" id="FMZP01000017">
    <property type="protein sequence ID" value="SDD28725.1"/>
    <property type="molecule type" value="Genomic_DNA"/>
</dbReference>
<feature type="transmembrane region" description="Helical" evidence="12">
    <location>
        <begin position="251"/>
        <end position="271"/>
    </location>
</feature>
<dbReference type="Pfam" id="PF02386">
    <property type="entry name" value="TrkH"/>
    <property type="match status" value="1"/>
</dbReference>
<dbReference type="PIRSF" id="PIRSF006247">
    <property type="entry name" value="TrkH"/>
    <property type="match status" value="1"/>
</dbReference>
<dbReference type="PANTHER" id="PTHR32024">
    <property type="entry name" value="TRK SYSTEM POTASSIUM UPTAKE PROTEIN TRKG-RELATED"/>
    <property type="match status" value="1"/>
</dbReference>
<feature type="transmembrane region" description="Helical" evidence="12">
    <location>
        <begin position="73"/>
        <end position="93"/>
    </location>
</feature>
<keyword evidence="3" id="KW-0813">Transport</keyword>
<evidence type="ECO:0000256" key="2">
    <source>
        <dbReference type="ARBA" id="ARBA00009137"/>
    </source>
</evidence>
<sequence length="515" mass="55999">MARRLYVDVRSSCSLVGTVLKYLSLTLLFPTVVALYYRESPLPFLVALVVAVAVGIGLERLEPDPTLEHREAFLLVALTWFVVPLVGMIPYLVAGTGTIADPVNALFESMSGFTTTGATVMGSISVETHSRSIMMWRQLTQWLGGMGILVLMVAILSELSVGGTQIIREEAPGIEVEKLTPRIRETARALWLIYAWFTLAAVVVYYGLHLVGVAPNMTFYNAVAHALTSLPTGGFSPEGRSAEAFAPSVQWAIMVFMVVAGTNFALYWYAWRGRLERLTGNAEFRSYLLSMGIVGGLLSALLFLGAGLATVPDGVATIPGSLERSLRHGLFQTLAIVTTTGYASMDFNTWSESTQLILIFAMFLGGSAGSAAGSIKIVRWYVVQKSMRRELFRVVHPKAVQPVRMGGTGDIIDEETIHSIFVFMALFLTLFVVSSVLLFLDSYRTPGLSLSALETTSAVIATLGNVGPGVGVVGPMNSYDPFSNAAKLYMVFLMWIGRLEILSVLVILTPAYWRS</sequence>